<dbReference type="Proteomes" id="UP000008720">
    <property type="component" value="Chromosome"/>
</dbReference>
<gene>
    <name evidence="1" type="ordered locus">Ftrac_3321</name>
</gene>
<reference evidence="1 2" key="1">
    <citation type="journal article" date="2011" name="Stand. Genomic Sci.">
        <title>Complete genome sequence of Marivirga tractuosa type strain (H-43).</title>
        <authorList>
            <person name="Pagani I."/>
            <person name="Chertkov O."/>
            <person name="Lapidus A."/>
            <person name="Lucas S."/>
            <person name="Del Rio T.G."/>
            <person name="Tice H."/>
            <person name="Copeland A."/>
            <person name="Cheng J.F."/>
            <person name="Nolan M."/>
            <person name="Saunders E."/>
            <person name="Pitluck S."/>
            <person name="Held B."/>
            <person name="Goodwin L."/>
            <person name="Liolios K."/>
            <person name="Ovchinikova G."/>
            <person name="Ivanova N."/>
            <person name="Mavromatis K."/>
            <person name="Pati A."/>
            <person name="Chen A."/>
            <person name="Palaniappan K."/>
            <person name="Land M."/>
            <person name="Hauser L."/>
            <person name="Jeffries C.D."/>
            <person name="Detter J.C."/>
            <person name="Han C."/>
            <person name="Tapia R."/>
            <person name="Ngatchou-Djao O.D."/>
            <person name="Rohde M."/>
            <person name="Goker M."/>
            <person name="Spring S."/>
            <person name="Sikorski J."/>
            <person name="Woyke T."/>
            <person name="Bristow J."/>
            <person name="Eisen J.A."/>
            <person name="Markowitz V."/>
            <person name="Hugenholtz P."/>
            <person name="Klenk H.P."/>
            <person name="Kyrpides N.C."/>
        </authorList>
    </citation>
    <scope>NUCLEOTIDE SEQUENCE [LARGE SCALE GENOMIC DNA]</scope>
    <source>
        <strain evidence="2">ATCC 23168 / DSM 4126 / NBRC 15989 / NCIMB 1408 / VKM B-1430 / H-43</strain>
    </source>
</reference>
<keyword evidence="2" id="KW-1185">Reference proteome</keyword>
<dbReference type="STRING" id="643867.Ftrac_3321"/>
<organism evidence="1 2">
    <name type="scientific">Marivirga tractuosa (strain ATCC 23168 / DSM 4126 / NBRC 15989 / NCIMB 1408 / VKM B-1430 / H-43)</name>
    <name type="common">Microscilla tractuosa</name>
    <name type="synonym">Flexibacter tractuosus</name>
    <dbReference type="NCBI Taxonomy" id="643867"/>
    <lineage>
        <taxon>Bacteria</taxon>
        <taxon>Pseudomonadati</taxon>
        <taxon>Bacteroidota</taxon>
        <taxon>Cytophagia</taxon>
        <taxon>Cytophagales</taxon>
        <taxon>Marivirgaceae</taxon>
        <taxon>Marivirga</taxon>
    </lineage>
</organism>
<evidence type="ECO:0000313" key="2">
    <source>
        <dbReference type="Proteomes" id="UP000008720"/>
    </source>
</evidence>
<accession>E4TL18</accession>
<name>E4TL18_MARTH</name>
<dbReference type="OrthoDB" id="978691at2"/>
<protein>
    <recommendedName>
        <fullName evidence="3">ABC transporter ATPase</fullName>
    </recommendedName>
</protein>
<dbReference type="EMBL" id="CP002349">
    <property type="protein sequence ID" value="ADR23295.1"/>
    <property type="molecule type" value="Genomic_DNA"/>
</dbReference>
<dbReference type="HOGENOM" id="CLU_105419_0_0_10"/>
<evidence type="ECO:0000313" key="1">
    <source>
        <dbReference type="EMBL" id="ADR23295.1"/>
    </source>
</evidence>
<dbReference type="eggNOG" id="ENOG502ZBQZ">
    <property type="taxonomic scope" value="Bacteria"/>
</dbReference>
<dbReference type="RefSeq" id="WP_013455437.1">
    <property type="nucleotide sequence ID" value="NC_014759.1"/>
</dbReference>
<dbReference type="AlphaFoldDB" id="E4TL18"/>
<sequence length="164" mass="18855">MYTNFNDLDKSSRLWVYQADRPFTEEEKQFVLQNGKVFVENWTAHNKALNSSIDVKYNQFIVLSVDETKAPATGCSIDKSVHFIKALENELKINLLDKSKIAFLKNGEVVLEKLSSIKSKVESGEISESLMTFNNMVTTKDEFDKNWLIPASESWMARFFKLEA</sequence>
<dbReference type="KEGG" id="mtt:Ftrac_3321"/>
<proteinExistence type="predicted"/>
<evidence type="ECO:0008006" key="3">
    <source>
        <dbReference type="Google" id="ProtNLM"/>
    </source>
</evidence>